<dbReference type="SUPFAM" id="SSF53474">
    <property type="entry name" value="alpha/beta-Hydrolases"/>
    <property type="match status" value="1"/>
</dbReference>
<feature type="domain" description="Peptidase S9 prolyl oligopeptidase catalytic" evidence="3">
    <location>
        <begin position="454"/>
        <end position="656"/>
    </location>
</feature>
<dbReference type="Proteomes" id="UP000538670">
    <property type="component" value="Unassembled WGS sequence"/>
</dbReference>
<dbReference type="SUPFAM" id="SSF82171">
    <property type="entry name" value="DPP6 N-terminal domain-like"/>
    <property type="match status" value="1"/>
</dbReference>
<keyword evidence="4" id="KW-0031">Aminopeptidase</keyword>
<evidence type="ECO:0000259" key="3">
    <source>
        <dbReference type="Pfam" id="PF00326"/>
    </source>
</evidence>
<evidence type="ECO:0000256" key="1">
    <source>
        <dbReference type="ARBA" id="ARBA00022801"/>
    </source>
</evidence>
<protein>
    <submittedName>
        <fullName evidence="4">Dipeptidyl aminopeptidase/acylaminoacyl peptidase</fullName>
    </submittedName>
</protein>
<dbReference type="PANTHER" id="PTHR42776">
    <property type="entry name" value="SERINE PEPTIDASE S9 FAMILY MEMBER"/>
    <property type="match status" value="1"/>
</dbReference>
<dbReference type="EMBL" id="JACIDH010000001">
    <property type="protein sequence ID" value="MBB3877811.1"/>
    <property type="molecule type" value="Genomic_DNA"/>
</dbReference>
<keyword evidence="4" id="KW-0645">Protease</keyword>
<feature type="signal peptide" evidence="2">
    <location>
        <begin position="1"/>
        <end position="29"/>
    </location>
</feature>
<dbReference type="Pfam" id="PF00326">
    <property type="entry name" value="Peptidase_S9"/>
    <property type="match status" value="1"/>
</dbReference>
<evidence type="ECO:0000256" key="2">
    <source>
        <dbReference type="SAM" id="SignalP"/>
    </source>
</evidence>
<name>A0A7W6ABR2_9SPHN</name>
<evidence type="ECO:0000313" key="4">
    <source>
        <dbReference type="EMBL" id="MBB3877811.1"/>
    </source>
</evidence>
<dbReference type="InterPro" id="IPR029058">
    <property type="entry name" value="AB_hydrolase_fold"/>
</dbReference>
<dbReference type="AlphaFoldDB" id="A0A7W6ABR2"/>
<dbReference type="Gene3D" id="3.40.50.1820">
    <property type="entry name" value="alpha/beta hydrolase"/>
    <property type="match status" value="1"/>
</dbReference>
<keyword evidence="2" id="KW-0732">Signal</keyword>
<sequence>MTKGVMKMLGASVTALALMSLTAMTQDKAAPPPATDTPAPAPAAAGPVPVEAFALLPEFESPALSPDGTRIAAKRALNGKQFLMVAPLVKDHGKPALAALSDKVDVNWWRWVNDEWLVVGLGSQDVIQGEEYYVTRLIGIRADMTKMVRIDWENSGFRADEVLWTAHDGTPRILFAKQTGIYNMSDVYPSVYEADVSTGRVKRIASGQTDVWDWYADGQGQLRMGVRYSDETRQKSILYRQTNAESFRTIARANGRKDESVLIPSIFRADGTALAIDDSDGYDALYEVTLPDLKLGRKLSSVAGYDIDGVIRNADGNDIAAIRYTDQRYHDAWTDPRIKELQDLIDKAVTPRRAEITSWDKARDRFLVEVGGPSQAGALYYWDIAYGNMQFLTWNNPQLRGRRLSPVRSVTYTARDGTKIESVLTLPRGRSDKNLPLIVLPHGGPFARDSESWDWWTQYLAELGYAVIQPNYRGSSGYGTDFARKGEGEWGLKMQDDLNDAVTYLAKEGIADPKRVCMVGASYGGYAAMRAAQRDGALYRCAISYAGVSDLQAMKRYDSRFLFSKTRADWLHKQAPDYRAVSPRFGAADMTIPLLIVHGKEDKRVPVNQSRMMVAALKAAGKPVNYIEQPLADHHFTRGEDRLEFLKAMAAFLAKYNPA</sequence>
<proteinExistence type="predicted"/>
<comment type="caution">
    <text evidence="4">The sequence shown here is derived from an EMBL/GenBank/DDBJ whole genome shotgun (WGS) entry which is preliminary data.</text>
</comment>
<organism evidence="4 5">
    <name type="scientific">Sphingomonas pseudosanguinis</name>
    <dbReference type="NCBI Taxonomy" id="413712"/>
    <lineage>
        <taxon>Bacteria</taxon>
        <taxon>Pseudomonadati</taxon>
        <taxon>Pseudomonadota</taxon>
        <taxon>Alphaproteobacteria</taxon>
        <taxon>Sphingomonadales</taxon>
        <taxon>Sphingomonadaceae</taxon>
        <taxon>Sphingomonas</taxon>
    </lineage>
</organism>
<evidence type="ECO:0000313" key="5">
    <source>
        <dbReference type="Proteomes" id="UP000538670"/>
    </source>
</evidence>
<dbReference type="InterPro" id="IPR001375">
    <property type="entry name" value="Peptidase_S9_cat"/>
</dbReference>
<reference evidence="4 5" key="1">
    <citation type="submission" date="2020-08" db="EMBL/GenBank/DDBJ databases">
        <title>Genomic Encyclopedia of Type Strains, Phase IV (KMG-IV): sequencing the most valuable type-strain genomes for metagenomic binning, comparative biology and taxonomic classification.</title>
        <authorList>
            <person name="Goeker M."/>
        </authorList>
    </citation>
    <scope>NUCLEOTIDE SEQUENCE [LARGE SCALE GENOMIC DNA]</scope>
    <source>
        <strain evidence="4 5">DSM 19512</strain>
    </source>
</reference>
<accession>A0A7W6ABR2</accession>
<dbReference type="GO" id="GO:0006508">
    <property type="term" value="P:proteolysis"/>
    <property type="evidence" value="ECO:0007669"/>
    <property type="project" value="InterPro"/>
</dbReference>
<gene>
    <name evidence="4" type="ORF">GGR48_000214</name>
</gene>
<dbReference type="GO" id="GO:0004252">
    <property type="term" value="F:serine-type endopeptidase activity"/>
    <property type="evidence" value="ECO:0007669"/>
    <property type="project" value="TreeGrafter"/>
</dbReference>
<dbReference type="PANTHER" id="PTHR42776:SF27">
    <property type="entry name" value="DIPEPTIDYL PEPTIDASE FAMILY MEMBER 6"/>
    <property type="match status" value="1"/>
</dbReference>
<keyword evidence="1" id="KW-0378">Hydrolase</keyword>
<dbReference type="GO" id="GO:0004177">
    <property type="term" value="F:aminopeptidase activity"/>
    <property type="evidence" value="ECO:0007669"/>
    <property type="project" value="UniProtKB-KW"/>
</dbReference>
<keyword evidence="5" id="KW-1185">Reference proteome</keyword>
<feature type="chain" id="PRO_5031099392" evidence="2">
    <location>
        <begin position="30"/>
        <end position="659"/>
    </location>
</feature>